<sequence>MTLRWPLDILPPREIVADIAPRSMASPAAVSGVQQVVASDAGLWKVAFGGIPVVNGNAVLTWRAIAATLEGRIQPILVPLSHWYQPEPPNAEALGLWEPVGHSDNTRFTDGTGYQGSVNDVRLLSAVASRAVSATFNVVAAGAKMQPGQIFSLGERLYRLRTVTWTSATVAAVTFRPPAREAAVAGQRVELDDPVCRMRLASDAEMDLPLDYGRWSFPTVNFIEDV</sequence>
<gene>
    <name evidence="1" type="ORF">GHJ91_23340</name>
</gene>
<accession>A0A6G1WQK1</accession>
<comment type="caution">
    <text evidence="1">The sequence shown here is derived from an EMBL/GenBank/DDBJ whole genome shotgun (WGS) entry which is preliminary data.</text>
</comment>
<reference evidence="1" key="1">
    <citation type="journal article" date="2013" name="Genome Biol.">
        <title>Comparative genomics of the core and accessory genomes of 48 Sinorhizobium strains comprising five genospecies.</title>
        <authorList>
            <person name="Sugawara M."/>
            <person name="Epstein B."/>
            <person name="Badgley B.D."/>
            <person name="Unno T."/>
            <person name="Xu L."/>
            <person name="Reese J."/>
            <person name="Gyaneshwar P."/>
            <person name="Denny R."/>
            <person name="Mudge J."/>
            <person name="Bharti A.K."/>
            <person name="Farmer A.D."/>
            <person name="May G.D."/>
            <person name="Woodward J.E."/>
            <person name="Medigue C."/>
            <person name="Vallenet D."/>
            <person name="Lajus A."/>
            <person name="Rouy Z."/>
            <person name="Martinez-Vaz B."/>
            <person name="Tiffin P."/>
            <person name="Young N.D."/>
            <person name="Sadowsky M.J."/>
        </authorList>
    </citation>
    <scope>NUCLEOTIDE SEQUENCE</scope>
    <source>
        <strain evidence="1">M1</strain>
    </source>
</reference>
<dbReference type="EMBL" id="WISB01000125">
    <property type="protein sequence ID" value="MQW72009.1"/>
    <property type="molecule type" value="Genomic_DNA"/>
</dbReference>
<protein>
    <submittedName>
        <fullName evidence="1">Uncharacterized protein</fullName>
    </submittedName>
</protein>
<dbReference type="AlphaFoldDB" id="A0A6G1WQK1"/>
<dbReference type="RefSeq" id="WP_153413514.1">
    <property type="nucleotide sequence ID" value="NZ_WISB01000125.1"/>
</dbReference>
<name>A0A6G1WQK1_9HYPH</name>
<organism evidence="1">
    <name type="scientific">Sinorhizobium medicae</name>
    <dbReference type="NCBI Taxonomy" id="110321"/>
    <lineage>
        <taxon>Bacteria</taxon>
        <taxon>Pseudomonadati</taxon>
        <taxon>Pseudomonadota</taxon>
        <taxon>Alphaproteobacteria</taxon>
        <taxon>Hyphomicrobiales</taxon>
        <taxon>Rhizobiaceae</taxon>
        <taxon>Sinorhizobium/Ensifer group</taxon>
        <taxon>Sinorhizobium</taxon>
    </lineage>
</organism>
<evidence type="ECO:0000313" key="1">
    <source>
        <dbReference type="EMBL" id="MQW72009.1"/>
    </source>
</evidence>
<proteinExistence type="predicted"/>